<dbReference type="PANTHER" id="PTHR22789:SF0">
    <property type="entry name" value="3-OXO-TETRONATE 4-PHOSPHATE DECARBOXYLASE-RELATED"/>
    <property type="match status" value="1"/>
</dbReference>
<gene>
    <name evidence="4" type="ORF">CEY15_09190</name>
</gene>
<feature type="domain" description="Class II aldolase/adducin N-terminal" evidence="3">
    <location>
        <begin position="18"/>
        <end position="194"/>
    </location>
</feature>
<dbReference type="RefSeq" id="WP_095718265.1">
    <property type="nucleotide sequence ID" value="NZ_NTGA01000016.1"/>
</dbReference>
<dbReference type="InterPro" id="IPR001303">
    <property type="entry name" value="Aldolase_II/adducin_N"/>
</dbReference>
<accession>A0A2A2WQ01</accession>
<dbReference type="AlphaFoldDB" id="A0A2A2WQ01"/>
<dbReference type="SUPFAM" id="SSF53639">
    <property type="entry name" value="AraD/HMP-PK domain-like"/>
    <property type="match status" value="1"/>
</dbReference>
<dbReference type="Gene3D" id="3.40.225.10">
    <property type="entry name" value="Class II aldolase/adducin N-terminal domain"/>
    <property type="match status" value="1"/>
</dbReference>
<protein>
    <submittedName>
        <fullName evidence="4">Class II aldolase</fullName>
    </submittedName>
</protein>
<organism evidence="4 5">
    <name type="scientific">Dietzia natronolimnaea</name>
    <dbReference type="NCBI Taxonomy" id="161920"/>
    <lineage>
        <taxon>Bacteria</taxon>
        <taxon>Bacillati</taxon>
        <taxon>Actinomycetota</taxon>
        <taxon>Actinomycetes</taxon>
        <taxon>Mycobacteriales</taxon>
        <taxon>Dietziaceae</taxon>
        <taxon>Dietzia</taxon>
    </lineage>
</organism>
<dbReference type="SMART" id="SM01007">
    <property type="entry name" value="Aldolase_II"/>
    <property type="match status" value="1"/>
</dbReference>
<dbReference type="InterPro" id="IPR036409">
    <property type="entry name" value="Aldolase_II/adducin_N_sf"/>
</dbReference>
<keyword evidence="1" id="KW-0479">Metal-binding</keyword>
<dbReference type="Pfam" id="PF00596">
    <property type="entry name" value="Aldolase_II"/>
    <property type="match status" value="1"/>
</dbReference>
<comment type="caution">
    <text evidence="4">The sequence shown here is derived from an EMBL/GenBank/DDBJ whole genome shotgun (WGS) entry which is preliminary data.</text>
</comment>
<dbReference type="PANTHER" id="PTHR22789">
    <property type="entry name" value="FUCULOSE PHOSPHATE ALDOLASE"/>
    <property type="match status" value="1"/>
</dbReference>
<evidence type="ECO:0000259" key="3">
    <source>
        <dbReference type="SMART" id="SM01007"/>
    </source>
</evidence>
<dbReference type="Proteomes" id="UP000218810">
    <property type="component" value="Unassembled WGS sequence"/>
</dbReference>
<sequence length="230" mass="23740">MTTTGSPRAGEQSSRGREEVAATARRLAAEGVLIGTAGNVSARVGDGLVAVTGTGVVLADCRADDVTVVDATGEHVDGRLAPTSELGLHLGIYARTQAQAVVHTHAPFSTAVACVAGMDALPVLHYQQLLLGGEIRVAPYATFGTPELADLVVDALRDRQAVLMANHGSVAVGSSLDKALDNALLLEWLAALHVRASGMGTPRALTGAQQHDAVVQAITLQYGTTKEHPQ</sequence>
<evidence type="ECO:0000256" key="1">
    <source>
        <dbReference type="ARBA" id="ARBA00022723"/>
    </source>
</evidence>
<evidence type="ECO:0000313" key="5">
    <source>
        <dbReference type="Proteomes" id="UP000218810"/>
    </source>
</evidence>
<dbReference type="OrthoDB" id="9786287at2"/>
<dbReference type="InterPro" id="IPR050197">
    <property type="entry name" value="Aldolase_class_II_sugar_metab"/>
</dbReference>
<reference evidence="5" key="1">
    <citation type="submission" date="2017-09" db="EMBL/GenBank/DDBJ databases">
        <authorList>
            <person name="Zhang Y."/>
            <person name="Huang X."/>
            <person name="Liu J."/>
            <person name="Lu L."/>
            <person name="Peng K."/>
        </authorList>
    </citation>
    <scope>NUCLEOTIDE SEQUENCE [LARGE SCALE GENOMIC DNA]</scope>
    <source>
        <strain evidence="5">S-XJ-1</strain>
    </source>
</reference>
<keyword evidence="5" id="KW-1185">Reference proteome</keyword>
<dbReference type="EMBL" id="NTGA01000016">
    <property type="protein sequence ID" value="PAY23309.1"/>
    <property type="molecule type" value="Genomic_DNA"/>
</dbReference>
<proteinExistence type="predicted"/>
<name>A0A2A2WQ01_9ACTN</name>
<dbReference type="GO" id="GO:0046872">
    <property type="term" value="F:metal ion binding"/>
    <property type="evidence" value="ECO:0007669"/>
    <property type="project" value="UniProtKB-KW"/>
</dbReference>
<dbReference type="GO" id="GO:0019323">
    <property type="term" value="P:pentose catabolic process"/>
    <property type="evidence" value="ECO:0007669"/>
    <property type="project" value="TreeGrafter"/>
</dbReference>
<keyword evidence="2" id="KW-0456">Lyase</keyword>
<evidence type="ECO:0000313" key="4">
    <source>
        <dbReference type="EMBL" id="PAY23309.1"/>
    </source>
</evidence>
<dbReference type="GO" id="GO:0005829">
    <property type="term" value="C:cytosol"/>
    <property type="evidence" value="ECO:0007669"/>
    <property type="project" value="TreeGrafter"/>
</dbReference>
<dbReference type="GO" id="GO:0016832">
    <property type="term" value="F:aldehyde-lyase activity"/>
    <property type="evidence" value="ECO:0007669"/>
    <property type="project" value="TreeGrafter"/>
</dbReference>
<evidence type="ECO:0000256" key="2">
    <source>
        <dbReference type="ARBA" id="ARBA00023239"/>
    </source>
</evidence>